<dbReference type="Pfam" id="PF14470">
    <property type="entry name" value="bPH_3"/>
    <property type="match status" value="1"/>
</dbReference>
<dbReference type="EMBL" id="JAMRYU010000001">
    <property type="protein sequence ID" value="MDC4238834.1"/>
    <property type="molecule type" value="Genomic_DNA"/>
</dbReference>
<gene>
    <name evidence="2" type="ORF">NE398_01445</name>
</gene>
<dbReference type="AlphaFoldDB" id="A0A9X3XJK1"/>
<dbReference type="RefSeq" id="WP_008680004.1">
    <property type="nucleotide sequence ID" value="NZ_CABKOG010000003.1"/>
</dbReference>
<keyword evidence="3" id="KW-1185">Reference proteome</keyword>
<evidence type="ECO:0000313" key="2">
    <source>
        <dbReference type="EMBL" id="MDC4238834.1"/>
    </source>
</evidence>
<feature type="domain" description="YokE-like PH" evidence="1">
    <location>
        <begin position="30"/>
        <end position="114"/>
    </location>
</feature>
<evidence type="ECO:0000259" key="1">
    <source>
        <dbReference type="Pfam" id="PF14470"/>
    </source>
</evidence>
<reference evidence="2" key="1">
    <citation type="submission" date="2022-05" db="EMBL/GenBank/DDBJ databases">
        <title>Draft genome sequence of Clostridium tertium strain CP3 isolated from Peru.</title>
        <authorList>
            <person name="Hurtado R."/>
            <person name="Lima L."/>
            <person name="Sousa T."/>
            <person name="Jaiswal A.K."/>
            <person name="Tiwari S."/>
            <person name="Maturrano L."/>
            <person name="Brenig B."/>
            <person name="Azevedo V."/>
        </authorList>
    </citation>
    <scope>NUCLEOTIDE SEQUENCE</scope>
    <source>
        <strain evidence="2">CP3</strain>
    </source>
</reference>
<dbReference type="InterPro" id="IPR039519">
    <property type="entry name" value="YokE-like_PH"/>
</dbReference>
<comment type="caution">
    <text evidence="2">The sequence shown here is derived from an EMBL/GenBank/DDBJ whole genome shotgun (WGS) entry which is preliminary data.</text>
</comment>
<dbReference type="Proteomes" id="UP001141183">
    <property type="component" value="Unassembled WGS sequence"/>
</dbReference>
<organism evidence="2 3">
    <name type="scientific">Clostridium tertium</name>
    <dbReference type="NCBI Taxonomy" id="1559"/>
    <lineage>
        <taxon>Bacteria</taxon>
        <taxon>Bacillati</taxon>
        <taxon>Bacillota</taxon>
        <taxon>Clostridia</taxon>
        <taxon>Eubacteriales</taxon>
        <taxon>Clostridiaceae</taxon>
        <taxon>Clostridium</taxon>
    </lineage>
</organism>
<proteinExistence type="predicted"/>
<evidence type="ECO:0000313" key="3">
    <source>
        <dbReference type="Proteomes" id="UP001141183"/>
    </source>
</evidence>
<name>A0A9X3XJK1_9CLOT</name>
<accession>A0A9X3XJK1</accession>
<sequence>MYKYCIDNNYGMGTDKSWALKHFQLIEKSLGSDEEILMCFIGLHNYISSSKHDSNFAYAVTNKRIIMAQKKMLGEIIQTVSLKNVNDITMTTGAITGIITIDTVKETFNVAINKSGADLQFSR</sequence>
<protein>
    <submittedName>
        <fullName evidence="2">PH domain-containing protein</fullName>
    </submittedName>
</protein>